<feature type="chain" id="PRO_5038939968" evidence="2">
    <location>
        <begin position="21"/>
        <end position="359"/>
    </location>
</feature>
<evidence type="ECO:0000256" key="2">
    <source>
        <dbReference type="SAM" id="SignalP"/>
    </source>
</evidence>
<dbReference type="Gene3D" id="3.40.190.10">
    <property type="entry name" value="Periplasmic binding protein-like II"/>
    <property type="match status" value="2"/>
</dbReference>
<evidence type="ECO:0000313" key="5">
    <source>
        <dbReference type="Proteomes" id="UP000252585"/>
    </source>
</evidence>
<feature type="region of interest" description="Disordered" evidence="1">
    <location>
        <begin position="26"/>
        <end position="57"/>
    </location>
</feature>
<gene>
    <name evidence="4" type="ORF">DFR57_107210</name>
</gene>
<dbReference type="SUPFAM" id="SSF53850">
    <property type="entry name" value="Periplasmic binding protein-like II"/>
    <property type="match status" value="1"/>
</dbReference>
<accession>A0A368XP88</accession>
<feature type="domain" description="SsuA/THI5-like" evidence="3">
    <location>
        <begin position="74"/>
        <end position="286"/>
    </location>
</feature>
<protein>
    <submittedName>
        <fullName evidence="4">NitT/TauT family transport system substrate-binding protein</fullName>
    </submittedName>
</protein>
<evidence type="ECO:0000313" key="4">
    <source>
        <dbReference type="EMBL" id="RCW69820.1"/>
    </source>
</evidence>
<organism evidence="4 5">
    <name type="scientific">Saliterribacillus persicus</name>
    <dbReference type="NCBI Taxonomy" id="930114"/>
    <lineage>
        <taxon>Bacteria</taxon>
        <taxon>Bacillati</taxon>
        <taxon>Bacillota</taxon>
        <taxon>Bacilli</taxon>
        <taxon>Bacillales</taxon>
        <taxon>Bacillaceae</taxon>
        <taxon>Saliterribacillus</taxon>
    </lineage>
</organism>
<dbReference type="InterPro" id="IPR027939">
    <property type="entry name" value="NMT1/THI5"/>
</dbReference>
<comment type="caution">
    <text evidence="4">The sequence shown here is derived from an EMBL/GenBank/DDBJ whole genome shotgun (WGS) entry which is preliminary data.</text>
</comment>
<sequence>MKKMKWIMLSIMFMGMLVLAACQEDNADAQEPEETDSSAETESSGEESAEGEAQFGEAEVTDFTLRLNWRFKGEFTPFFVAQETGIFEEYGLNVAVEEGNGSTNTMQTVSQGQDEFGITSTVEPSQGIEQGMPIKMIASYMNRSPIMIASHPDAGVETPKDLEGKKIAMSISSTFTNIFPNFLESNGVDESQVEAVQVETSARNSVFLNKEVDSVAIFATNEYPIFEEELGVELTPLYLADYDYDLSGLTMIGNNEFLEENPNTVKRFLAAIDEAFQYTFENKEEAIEIVLERFPDATDEETVSAQLNLLEEISVFEGVPYGTMSEENMTNTLDILETSDLIEERFELERYYTNEYLPE</sequence>
<dbReference type="EMBL" id="QPJJ01000007">
    <property type="protein sequence ID" value="RCW69820.1"/>
    <property type="molecule type" value="Genomic_DNA"/>
</dbReference>
<name>A0A368XP88_9BACI</name>
<reference evidence="4 5" key="1">
    <citation type="submission" date="2018-07" db="EMBL/GenBank/DDBJ databases">
        <title>Genomic Encyclopedia of Type Strains, Phase IV (KMG-IV): sequencing the most valuable type-strain genomes for metagenomic binning, comparative biology and taxonomic classification.</title>
        <authorList>
            <person name="Goeker M."/>
        </authorList>
    </citation>
    <scope>NUCLEOTIDE SEQUENCE [LARGE SCALE GENOMIC DNA]</scope>
    <source>
        <strain evidence="4 5">DSM 27696</strain>
    </source>
</reference>
<feature type="compositionally biased region" description="Acidic residues" evidence="1">
    <location>
        <begin position="26"/>
        <end position="50"/>
    </location>
</feature>
<feature type="signal peptide" evidence="2">
    <location>
        <begin position="1"/>
        <end position="20"/>
    </location>
</feature>
<dbReference type="PROSITE" id="PS51257">
    <property type="entry name" value="PROKAR_LIPOPROTEIN"/>
    <property type="match status" value="1"/>
</dbReference>
<keyword evidence="2" id="KW-0732">Signal</keyword>
<dbReference type="InterPro" id="IPR015168">
    <property type="entry name" value="SsuA/THI5"/>
</dbReference>
<dbReference type="Pfam" id="PF09084">
    <property type="entry name" value="NMT1"/>
    <property type="match status" value="1"/>
</dbReference>
<evidence type="ECO:0000259" key="3">
    <source>
        <dbReference type="Pfam" id="PF09084"/>
    </source>
</evidence>
<proteinExistence type="predicted"/>
<dbReference type="PANTHER" id="PTHR31528">
    <property type="entry name" value="4-AMINO-5-HYDROXYMETHYL-2-METHYLPYRIMIDINE PHOSPHATE SYNTHASE THI11-RELATED"/>
    <property type="match status" value="1"/>
</dbReference>
<dbReference type="GO" id="GO:0009228">
    <property type="term" value="P:thiamine biosynthetic process"/>
    <property type="evidence" value="ECO:0007669"/>
    <property type="project" value="InterPro"/>
</dbReference>
<dbReference type="PANTHER" id="PTHR31528:SF3">
    <property type="entry name" value="THIAMINE BIOSYNTHESIS PROTEIN HI_0357-RELATED"/>
    <property type="match status" value="1"/>
</dbReference>
<keyword evidence="5" id="KW-1185">Reference proteome</keyword>
<dbReference type="Proteomes" id="UP000252585">
    <property type="component" value="Unassembled WGS sequence"/>
</dbReference>
<dbReference type="AlphaFoldDB" id="A0A368XP88"/>
<evidence type="ECO:0000256" key="1">
    <source>
        <dbReference type="SAM" id="MobiDB-lite"/>
    </source>
</evidence>